<dbReference type="RefSeq" id="XP_005836982.1">
    <property type="nucleotide sequence ID" value="XM_005836925.1"/>
</dbReference>
<dbReference type="EMBL" id="JH992980">
    <property type="protein sequence ID" value="EKX50002.1"/>
    <property type="molecule type" value="Genomic_DNA"/>
</dbReference>
<keyword evidence="4" id="KW-1185">Reference proteome</keyword>
<organism evidence="2">
    <name type="scientific">Guillardia theta (strain CCMP2712)</name>
    <name type="common">Cryptophyte</name>
    <dbReference type="NCBI Taxonomy" id="905079"/>
    <lineage>
        <taxon>Eukaryota</taxon>
        <taxon>Cryptophyceae</taxon>
        <taxon>Pyrenomonadales</taxon>
        <taxon>Geminigeraceae</taxon>
        <taxon>Guillardia</taxon>
    </lineage>
</organism>
<evidence type="ECO:0000313" key="3">
    <source>
        <dbReference type="EnsemblProtists" id="EKX50002"/>
    </source>
</evidence>
<dbReference type="KEGG" id="gtt:GUITHDRAFT_151357"/>
<reference evidence="2 4" key="1">
    <citation type="journal article" date="2012" name="Nature">
        <title>Algal genomes reveal evolutionary mosaicism and the fate of nucleomorphs.</title>
        <authorList>
            <consortium name="DOE Joint Genome Institute"/>
            <person name="Curtis B.A."/>
            <person name="Tanifuji G."/>
            <person name="Burki F."/>
            <person name="Gruber A."/>
            <person name="Irimia M."/>
            <person name="Maruyama S."/>
            <person name="Arias M.C."/>
            <person name="Ball S.G."/>
            <person name="Gile G.H."/>
            <person name="Hirakawa Y."/>
            <person name="Hopkins J.F."/>
            <person name="Kuo A."/>
            <person name="Rensing S.A."/>
            <person name="Schmutz J."/>
            <person name="Symeonidi A."/>
            <person name="Elias M."/>
            <person name="Eveleigh R.J."/>
            <person name="Herman E.K."/>
            <person name="Klute M.J."/>
            <person name="Nakayama T."/>
            <person name="Obornik M."/>
            <person name="Reyes-Prieto A."/>
            <person name="Armbrust E.V."/>
            <person name="Aves S.J."/>
            <person name="Beiko R.G."/>
            <person name="Coutinho P."/>
            <person name="Dacks J.B."/>
            <person name="Durnford D.G."/>
            <person name="Fast N.M."/>
            <person name="Green B.R."/>
            <person name="Grisdale C.J."/>
            <person name="Hempel F."/>
            <person name="Henrissat B."/>
            <person name="Hoppner M.P."/>
            <person name="Ishida K."/>
            <person name="Kim E."/>
            <person name="Koreny L."/>
            <person name="Kroth P.G."/>
            <person name="Liu Y."/>
            <person name="Malik S.B."/>
            <person name="Maier U.G."/>
            <person name="McRose D."/>
            <person name="Mock T."/>
            <person name="Neilson J.A."/>
            <person name="Onodera N.T."/>
            <person name="Poole A.M."/>
            <person name="Pritham E.J."/>
            <person name="Richards T.A."/>
            <person name="Rocap G."/>
            <person name="Roy S.W."/>
            <person name="Sarai C."/>
            <person name="Schaack S."/>
            <person name="Shirato S."/>
            <person name="Slamovits C.H."/>
            <person name="Spencer D.F."/>
            <person name="Suzuki S."/>
            <person name="Worden A.Z."/>
            <person name="Zauner S."/>
            <person name="Barry K."/>
            <person name="Bell C."/>
            <person name="Bharti A.K."/>
            <person name="Crow J.A."/>
            <person name="Grimwood J."/>
            <person name="Kramer R."/>
            <person name="Lindquist E."/>
            <person name="Lucas S."/>
            <person name="Salamov A."/>
            <person name="McFadden G.I."/>
            <person name="Lane C.E."/>
            <person name="Keeling P.J."/>
            <person name="Gray M.W."/>
            <person name="Grigoriev I.V."/>
            <person name="Archibald J.M."/>
        </authorList>
    </citation>
    <scope>NUCLEOTIDE SEQUENCE</scope>
    <source>
        <strain evidence="2 4">CCMP2712</strain>
    </source>
</reference>
<dbReference type="GeneID" id="17306726"/>
<reference evidence="4" key="2">
    <citation type="submission" date="2012-11" db="EMBL/GenBank/DDBJ databases">
        <authorList>
            <person name="Kuo A."/>
            <person name="Curtis B.A."/>
            <person name="Tanifuji G."/>
            <person name="Burki F."/>
            <person name="Gruber A."/>
            <person name="Irimia M."/>
            <person name="Maruyama S."/>
            <person name="Arias M.C."/>
            <person name="Ball S.G."/>
            <person name="Gile G.H."/>
            <person name="Hirakawa Y."/>
            <person name="Hopkins J.F."/>
            <person name="Rensing S.A."/>
            <person name="Schmutz J."/>
            <person name="Symeonidi A."/>
            <person name="Elias M."/>
            <person name="Eveleigh R.J."/>
            <person name="Herman E.K."/>
            <person name="Klute M.J."/>
            <person name="Nakayama T."/>
            <person name="Obornik M."/>
            <person name="Reyes-Prieto A."/>
            <person name="Armbrust E.V."/>
            <person name="Aves S.J."/>
            <person name="Beiko R.G."/>
            <person name="Coutinho P."/>
            <person name="Dacks J.B."/>
            <person name="Durnford D.G."/>
            <person name="Fast N.M."/>
            <person name="Green B.R."/>
            <person name="Grisdale C."/>
            <person name="Hempe F."/>
            <person name="Henrissat B."/>
            <person name="Hoppner M.P."/>
            <person name="Ishida K.-I."/>
            <person name="Kim E."/>
            <person name="Koreny L."/>
            <person name="Kroth P.G."/>
            <person name="Liu Y."/>
            <person name="Malik S.-B."/>
            <person name="Maier U.G."/>
            <person name="McRose D."/>
            <person name="Mock T."/>
            <person name="Neilson J.A."/>
            <person name="Onodera N.T."/>
            <person name="Poole A.M."/>
            <person name="Pritham E.J."/>
            <person name="Richards T.A."/>
            <person name="Rocap G."/>
            <person name="Roy S.W."/>
            <person name="Sarai C."/>
            <person name="Schaack S."/>
            <person name="Shirato S."/>
            <person name="Slamovits C.H."/>
            <person name="Spencer D.F."/>
            <person name="Suzuki S."/>
            <person name="Worden A.Z."/>
            <person name="Zauner S."/>
            <person name="Barry K."/>
            <person name="Bell C."/>
            <person name="Bharti A.K."/>
            <person name="Crow J.A."/>
            <person name="Grimwood J."/>
            <person name="Kramer R."/>
            <person name="Lindquist E."/>
            <person name="Lucas S."/>
            <person name="Salamov A."/>
            <person name="McFadden G.I."/>
            <person name="Lane C.E."/>
            <person name="Keeling P.J."/>
            <person name="Gray M.W."/>
            <person name="Grigoriev I.V."/>
            <person name="Archibald J.M."/>
        </authorList>
    </citation>
    <scope>NUCLEOTIDE SEQUENCE</scope>
    <source>
        <strain evidence="4">CCMP2712</strain>
    </source>
</reference>
<feature type="non-terminal residue" evidence="2">
    <location>
        <position position="110"/>
    </location>
</feature>
<dbReference type="Proteomes" id="UP000011087">
    <property type="component" value="Unassembled WGS sequence"/>
</dbReference>
<dbReference type="HOGENOM" id="CLU_2177698_0_0_1"/>
<evidence type="ECO:0000313" key="4">
    <source>
        <dbReference type="Proteomes" id="UP000011087"/>
    </source>
</evidence>
<reference evidence="3" key="3">
    <citation type="submission" date="2016-03" db="UniProtKB">
        <authorList>
            <consortium name="EnsemblProtists"/>
        </authorList>
    </citation>
    <scope>IDENTIFICATION</scope>
</reference>
<evidence type="ECO:0000313" key="2">
    <source>
        <dbReference type="EMBL" id="EKX50002.1"/>
    </source>
</evidence>
<evidence type="ECO:0000256" key="1">
    <source>
        <dbReference type="SAM" id="MobiDB-lite"/>
    </source>
</evidence>
<gene>
    <name evidence="2" type="ORF">GUITHDRAFT_151357</name>
</gene>
<proteinExistence type="predicted"/>
<feature type="region of interest" description="Disordered" evidence="1">
    <location>
        <begin position="1"/>
        <end position="52"/>
    </location>
</feature>
<protein>
    <submittedName>
        <fullName evidence="2 3">Uncharacterized protein</fullName>
    </submittedName>
</protein>
<sequence>MSASHVKQEGTRGSTHDEDLVPNVEGGGGGATGRSHLAAEKEARKRTGQAKKKRYDLPIRLIKQLLSDPALHVPAPSKEGYRNKALYGLDTCETSILVNPTVNGACKVVF</sequence>
<accession>L1JNH2</accession>
<name>L1JNH2_GUITC</name>
<dbReference type="PaxDb" id="55529-EKX50002"/>
<dbReference type="EnsemblProtists" id="EKX50002">
    <property type="protein sequence ID" value="EKX50002"/>
    <property type="gene ID" value="GUITHDRAFT_151357"/>
</dbReference>
<dbReference type="AlphaFoldDB" id="L1JNH2"/>
<feature type="compositionally biased region" description="Basic and acidic residues" evidence="1">
    <location>
        <begin position="1"/>
        <end position="19"/>
    </location>
</feature>